<sequence>MKIEIPLFDQAEENPTGEVIDLAFTEHGYLSAKTVRNIVQSTAGRVVLQEASLGLLEQPWLWSVALATGAEELELALG</sequence>
<dbReference type="EMBL" id="SPQC01000080">
    <property type="protein sequence ID" value="TFU19525.1"/>
    <property type="molecule type" value="Genomic_DNA"/>
</dbReference>
<dbReference type="AlphaFoldDB" id="A0A4Y9F007"/>
<dbReference type="RefSeq" id="WP_135014020.1">
    <property type="nucleotide sequence ID" value="NZ_JADGLK010000080.1"/>
</dbReference>
<reference evidence="1 2" key="1">
    <citation type="submission" date="2019-03" db="EMBL/GenBank/DDBJ databases">
        <title>Diversity of the mouse oral microbiome.</title>
        <authorList>
            <person name="Joseph S."/>
            <person name="Aduse-Opoku J."/>
            <person name="Curtis M."/>
            <person name="Wade W."/>
            <person name="Hashim A."/>
        </authorList>
    </citation>
    <scope>NUCLEOTIDE SEQUENCE [LARGE SCALE GENOMIC DNA]</scope>
    <source>
        <strain evidence="2">irhom_31</strain>
    </source>
</reference>
<evidence type="ECO:0000313" key="1">
    <source>
        <dbReference type="EMBL" id="TFU19525.1"/>
    </source>
</evidence>
<evidence type="ECO:0000313" key="2">
    <source>
        <dbReference type="Proteomes" id="UP000297951"/>
    </source>
</evidence>
<gene>
    <name evidence="1" type="ORF">E4U03_12350</name>
</gene>
<organism evidence="1 2">
    <name type="scientific">Rothia nasimurium</name>
    <dbReference type="NCBI Taxonomy" id="85336"/>
    <lineage>
        <taxon>Bacteria</taxon>
        <taxon>Bacillati</taxon>
        <taxon>Actinomycetota</taxon>
        <taxon>Actinomycetes</taxon>
        <taxon>Micrococcales</taxon>
        <taxon>Micrococcaceae</taxon>
        <taxon>Rothia</taxon>
    </lineage>
</organism>
<comment type="caution">
    <text evidence="1">The sequence shown here is derived from an EMBL/GenBank/DDBJ whole genome shotgun (WGS) entry which is preliminary data.</text>
</comment>
<accession>A0A4Y9F007</accession>
<protein>
    <submittedName>
        <fullName evidence="1">Uncharacterized protein</fullName>
    </submittedName>
</protein>
<proteinExistence type="predicted"/>
<dbReference type="Proteomes" id="UP000297951">
    <property type="component" value="Unassembled WGS sequence"/>
</dbReference>
<name>A0A4Y9F007_9MICC</name>